<comment type="caution">
    <text evidence="1">The sequence shown here is derived from an EMBL/GenBank/DDBJ whole genome shotgun (WGS) entry which is preliminary data.</text>
</comment>
<dbReference type="AlphaFoldDB" id="A0A2P8HVQ4"/>
<proteinExistence type="predicted"/>
<reference evidence="1 2" key="1">
    <citation type="submission" date="2018-03" db="EMBL/GenBank/DDBJ databases">
        <title>Genomic Encyclopedia of Archaeal and Bacterial Type Strains, Phase II (KMG-II): from individual species to whole genera.</title>
        <authorList>
            <person name="Goeker M."/>
        </authorList>
    </citation>
    <scope>NUCLEOTIDE SEQUENCE [LARGE SCALE GENOMIC DNA]</scope>
    <source>
        <strain evidence="1 2">DSM 24859</strain>
    </source>
</reference>
<dbReference type="Proteomes" id="UP000240971">
    <property type="component" value="Unassembled WGS sequence"/>
</dbReference>
<organism evidence="1 2">
    <name type="scientific">Chitinophaga niastensis</name>
    <dbReference type="NCBI Taxonomy" id="536980"/>
    <lineage>
        <taxon>Bacteria</taxon>
        <taxon>Pseudomonadati</taxon>
        <taxon>Bacteroidota</taxon>
        <taxon>Chitinophagia</taxon>
        <taxon>Chitinophagales</taxon>
        <taxon>Chitinophagaceae</taxon>
        <taxon>Chitinophaga</taxon>
    </lineage>
</organism>
<name>A0A2P8HVQ4_CHINA</name>
<sequence length="46" mass="5342">MSGWQAGHQKQLFLKISYEQIYKKQSKPADKKMLFSYVCAMDVDNG</sequence>
<gene>
    <name evidence="1" type="ORF">CLV51_1011651</name>
</gene>
<evidence type="ECO:0000313" key="2">
    <source>
        <dbReference type="Proteomes" id="UP000240971"/>
    </source>
</evidence>
<evidence type="ECO:0000313" key="1">
    <source>
        <dbReference type="EMBL" id="PSL50307.1"/>
    </source>
</evidence>
<keyword evidence="2" id="KW-1185">Reference proteome</keyword>
<dbReference type="EMBL" id="PYAW01000001">
    <property type="protein sequence ID" value="PSL50307.1"/>
    <property type="molecule type" value="Genomic_DNA"/>
</dbReference>
<accession>A0A2P8HVQ4</accession>
<protein>
    <submittedName>
        <fullName evidence="1">Uncharacterized protein</fullName>
    </submittedName>
</protein>